<proteinExistence type="predicted"/>
<dbReference type="EMBL" id="CP059833">
    <property type="protein sequence ID" value="QMV84400.1"/>
    <property type="molecule type" value="Genomic_DNA"/>
</dbReference>
<feature type="transmembrane region" description="Helical" evidence="1">
    <location>
        <begin position="81"/>
        <end position="101"/>
    </location>
</feature>
<dbReference type="RefSeq" id="WP_182385209.1">
    <property type="nucleotide sequence ID" value="NZ_CP059833.1"/>
</dbReference>
<keyword evidence="3" id="KW-1185">Reference proteome</keyword>
<evidence type="ECO:0000256" key="1">
    <source>
        <dbReference type="SAM" id="Phobius"/>
    </source>
</evidence>
<keyword evidence="1" id="KW-1133">Transmembrane helix</keyword>
<feature type="transmembrane region" description="Helical" evidence="1">
    <location>
        <begin position="31"/>
        <end position="48"/>
    </location>
</feature>
<keyword evidence="1" id="KW-0472">Membrane</keyword>
<dbReference type="Proteomes" id="UP000515570">
    <property type="component" value="Chromosome"/>
</dbReference>
<name>A0A7G5FCQ9_9CORY</name>
<evidence type="ECO:0000313" key="2">
    <source>
        <dbReference type="EMBL" id="QMV84400.1"/>
    </source>
</evidence>
<reference evidence="2 3" key="1">
    <citation type="submission" date="2020-07" db="EMBL/GenBank/DDBJ databases">
        <title>non toxigenic Corynebacterium sp. nov from a clinical source.</title>
        <authorList>
            <person name="Bernier A.-M."/>
            <person name="Bernard K."/>
        </authorList>
    </citation>
    <scope>NUCLEOTIDE SEQUENCE [LARGE SCALE GENOMIC DNA]</scope>
    <source>
        <strain evidence="3">NML 93-0612</strain>
    </source>
</reference>
<organism evidence="2 3">
    <name type="scientific">Corynebacterium hindlerae</name>
    <dbReference type="NCBI Taxonomy" id="699041"/>
    <lineage>
        <taxon>Bacteria</taxon>
        <taxon>Bacillati</taxon>
        <taxon>Actinomycetota</taxon>
        <taxon>Actinomycetes</taxon>
        <taxon>Mycobacteriales</taxon>
        <taxon>Corynebacteriaceae</taxon>
        <taxon>Corynebacterium</taxon>
    </lineage>
</organism>
<gene>
    <name evidence="2" type="ORF">HW450_08460</name>
</gene>
<protein>
    <submittedName>
        <fullName evidence="2">Uncharacterized protein</fullName>
    </submittedName>
</protein>
<keyword evidence="1" id="KW-0812">Transmembrane</keyword>
<sequence>MNRENLIVRYVLVGVLYAYWVIPPLVLVESYIAWLLAVIGAVVVGYVARKARLWHSLFVSGCVAFAWGRFTIYAVDPSVAFAAPSTVVALVVLGFCGISAIQESERED</sequence>
<feature type="transmembrane region" description="Helical" evidence="1">
    <location>
        <begin position="7"/>
        <end position="25"/>
    </location>
</feature>
<dbReference type="AlphaFoldDB" id="A0A7G5FCQ9"/>
<accession>A0A7G5FCQ9</accession>
<feature type="transmembrane region" description="Helical" evidence="1">
    <location>
        <begin position="55"/>
        <end position="75"/>
    </location>
</feature>
<evidence type="ECO:0000313" key="3">
    <source>
        <dbReference type="Proteomes" id="UP000515570"/>
    </source>
</evidence>